<evidence type="ECO:0000256" key="1">
    <source>
        <dbReference type="PROSITE-ProRule" id="PRU00285"/>
    </source>
</evidence>
<proteinExistence type="inferred from homology"/>
<dbReference type="AlphaFoldDB" id="A0A553P9E3"/>
<dbReference type="PANTHER" id="PTHR45640">
    <property type="entry name" value="HEAT SHOCK PROTEIN HSP-12.2-RELATED"/>
    <property type="match status" value="1"/>
</dbReference>
<dbReference type="PANTHER" id="PTHR45640:SF7">
    <property type="entry name" value="HEAT SHOCK PROTEIN BETA-1"/>
    <property type="match status" value="1"/>
</dbReference>
<feature type="domain" description="SHSP" evidence="4">
    <location>
        <begin position="10"/>
        <end position="118"/>
    </location>
</feature>
<feature type="region of interest" description="Disordered" evidence="3">
    <location>
        <begin position="1"/>
        <end position="25"/>
    </location>
</feature>
<accession>A0A553P9E3</accession>
<evidence type="ECO:0000259" key="4">
    <source>
        <dbReference type="PROSITE" id="PS01031"/>
    </source>
</evidence>
<dbReference type="GO" id="GO:0043066">
    <property type="term" value="P:negative regulation of apoptotic process"/>
    <property type="evidence" value="ECO:0007669"/>
    <property type="project" value="TreeGrafter"/>
</dbReference>
<protein>
    <recommendedName>
        <fullName evidence="4">SHSP domain-containing protein</fullName>
    </recommendedName>
</protein>
<dbReference type="EMBL" id="SRMA01026714">
    <property type="protein sequence ID" value="TRY74315.1"/>
    <property type="molecule type" value="Genomic_DNA"/>
</dbReference>
<evidence type="ECO:0000313" key="6">
    <source>
        <dbReference type="Proteomes" id="UP000316079"/>
    </source>
</evidence>
<dbReference type="GO" id="GO:0009408">
    <property type="term" value="P:response to heat"/>
    <property type="evidence" value="ECO:0007669"/>
    <property type="project" value="TreeGrafter"/>
</dbReference>
<comment type="caution">
    <text evidence="5">The sequence shown here is derived from an EMBL/GenBank/DDBJ whole genome shotgun (WGS) entry which is preliminary data.</text>
</comment>
<dbReference type="InterPro" id="IPR008978">
    <property type="entry name" value="HSP20-like_chaperone"/>
</dbReference>
<name>A0A553P9E3_9TELE</name>
<dbReference type="GO" id="GO:0051082">
    <property type="term" value="F:unfolded protein binding"/>
    <property type="evidence" value="ECO:0007669"/>
    <property type="project" value="TreeGrafter"/>
</dbReference>
<dbReference type="GO" id="GO:0005634">
    <property type="term" value="C:nucleus"/>
    <property type="evidence" value="ECO:0007669"/>
    <property type="project" value="TreeGrafter"/>
</dbReference>
<dbReference type="InterPro" id="IPR002068">
    <property type="entry name" value="A-crystallin/Hsp20_dom"/>
</dbReference>
<dbReference type="InterPro" id="IPR001436">
    <property type="entry name" value="Alpha-crystallin/sHSP_animal"/>
</dbReference>
<evidence type="ECO:0000256" key="2">
    <source>
        <dbReference type="RuleBase" id="RU003616"/>
    </source>
</evidence>
<evidence type="ECO:0000256" key="3">
    <source>
        <dbReference type="SAM" id="MobiDB-lite"/>
    </source>
</evidence>
<dbReference type="Proteomes" id="UP000316079">
    <property type="component" value="Unassembled WGS sequence"/>
</dbReference>
<dbReference type="SUPFAM" id="SSF49764">
    <property type="entry name" value="HSP20-like chaperones"/>
    <property type="match status" value="1"/>
</dbReference>
<evidence type="ECO:0000313" key="5">
    <source>
        <dbReference type="EMBL" id="TRY74315.1"/>
    </source>
</evidence>
<dbReference type="OrthoDB" id="1431247at2759"/>
<sequence>MEIPSKSSVGSEGQDSETVSEQREEQNWKICLDVRLFSPEEISIKTKDGYLEITGNHEERQDNHRFVSRSFTRKYKLPANLNLNQISPKLSADGRLSIEAPEAGSKVCIPGEILIPIHKLDKQLPADPVELNPPSDQ</sequence>
<dbReference type="PRINTS" id="PR00299">
    <property type="entry name" value="ACRYSTALLIN"/>
</dbReference>
<gene>
    <name evidence="5" type="ORF">DNTS_002950</name>
</gene>
<dbReference type="STRING" id="623744.A0A553P9E3"/>
<dbReference type="GO" id="GO:0042026">
    <property type="term" value="P:protein refolding"/>
    <property type="evidence" value="ECO:0007669"/>
    <property type="project" value="TreeGrafter"/>
</dbReference>
<organism evidence="5 6">
    <name type="scientific">Danionella cerebrum</name>
    <dbReference type="NCBI Taxonomy" id="2873325"/>
    <lineage>
        <taxon>Eukaryota</taxon>
        <taxon>Metazoa</taxon>
        <taxon>Chordata</taxon>
        <taxon>Craniata</taxon>
        <taxon>Vertebrata</taxon>
        <taxon>Euteleostomi</taxon>
        <taxon>Actinopterygii</taxon>
        <taxon>Neopterygii</taxon>
        <taxon>Teleostei</taxon>
        <taxon>Ostariophysi</taxon>
        <taxon>Cypriniformes</taxon>
        <taxon>Danionidae</taxon>
        <taxon>Danioninae</taxon>
        <taxon>Danionella</taxon>
    </lineage>
</organism>
<keyword evidence="6" id="KW-1185">Reference proteome</keyword>
<dbReference type="Gene3D" id="2.60.40.790">
    <property type="match status" value="1"/>
</dbReference>
<reference evidence="5 6" key="1">
    <citation type="journal article" date="2019" name="Sci. Data">
        <title>Hybrid genome assembly and annotation of Danionella translucida.</title>
        <authorList>
            <person name="Kadobianskyi M."/>
            <person name="Schulze L."/>
            <person name="Schuelke M."/>
            <person name="Judkewitz B."/>
        </authorList>
    </citation>
    <scope>NUCLEOTIDE SEQUENCE [LARGE SCALE GENOMIC DNA]</scope>
    <source>
        <strain evidence="5 6">Bolton</strain>
    </source>
</reference>
<dbReference type="Pfam" id="PF00011">
    <property type="entry name" value="HSP20"/>
    <property type="match status" value="1"/>
</dbReference>
<feature type="compositionally biased region" description="Polar residues" evidence="3">
    <location>
        <begin position="1"/>
        <end position="19"/>
    </location>
</feature>
<dbReference type="PROSITE" id="PS01031">
    <property type="entry name" value="SHSP"/>
    <property type="match status" value="1"/>
</dbReference>
<dbReference type="GO" id="GO:0005737">
    <property type="term" value="C:cytoplasm"/>
    <property type="evidence" value="ECO:0007669"/>
    <property type="project" value="TreeGrafter"/>
</dbReference>
<comment type="similarity">
    <text evidence="1 2">Belongs to the small heat shock protein (HSP20) family.</text>
</comment>